<feature type="region of interest" description="Disordered" evidence="1">
    <location>
        <begin position="183"/>
        <end position="248"/>
    </location>
</feature>
<organism evidence="3 4">
    <name type="scientific">Agrobacterium vitis</name>
    <name type="common">Rhizobium vitis</name>
    <dbReference type="NCBI Taxonomy" id="373"/>
    <lineage>
        <taxon>Bacteria</taxon>
        <taxon>Pseudomonadati</taxon>
        <taxon>Pseudomonadota</taxon>
        <taxon>Alphaproteobacteria</taxon>
        <taxon>Hyphomicrobiales</taxon>
        <taxon>Rhizobiaceae</taxon>
        <taxon>Rhizobium/Agrobacterium group</taxon>
        <taxon>Agrobacterium</taxon>
    </lineage>
</organism>
<feature type="compositionally biased region" description="Basic and acidic residues" evidence="1">
    <location>
        <begin position="97"/>
        <end position="125"/>
    </location>
</feature>
<feature type="compositionally biased region" description="Low complexity" evidence="1">
    <location>
        <begin position="343"/>
        <end position="356"/>
    </location>
</feature>
<protein>
    <submittedName>
        <fullName evidence="3">Uncharacterized protein</fullName>
    </submittedName>
</protein>
<feature type="compositionally biased region" description="Pro residues" evidence="1">
    <location>
        <begin position="86"/>
        <end position="95"/>
    </location>
</feature>
<feature type="compositionally biased region" description="Low complexity" evidence="1">
    <location>
        <begin position="431"/>
        <end position="446"/>
    </location>
</feature>
<proteinExistence type="predicted"/>
<feature type="region of interest" description="Disordered" evidence="1">
    <location>
        <begin position="86"/>
        <end position="162"/>
    </location>
</feature>
<dbReference type="Proteomes" id="UP000436692">
    <property type="component" value="Unassembled WGS sequence"/>
</dbReference>
<dbReference type="EMBL" id="WPHM01000001">
    <property type="protein sequence ID" value="MUZ56020.1"/>
    <property type="molecule type" value="Genomic_DNA"/>
</dbReference>
<feature type="compositionally biased region" description="Low complexity" evidence="1">
    <location>
        <begin position="183"/>
        <end position="192"/>
    </location>
</feature>
<keyword evidence="2" id="KW-0812">Transmembrane</keyword>
<name>A0AAE5AUG0_AGRVI</name>
<feature type="compositionally biased region" description="Low complexity" evidence="1">
    <location>
        <begin position="482"/>
        <end position="493"/>
    </location>
</feature>
<dbReference type="AlphaFoldDB" id="A0AAE5AUG0"/>
<evidence type="ECO:0000256" key="1">
    <source>
        <dbReference type="SAM" id="MobiDB-lite"/>
    </source>
</evidence>
<feature type="compositionally biased region" description="Pro residues" evidence="1">
    <location>
        <begin position="130"/>
        <end position="150"/>
    </location>
</feature>
<keyword evidence="2" id="KW-0472">Membrane</keyword>
<feature type="region of interest" description="Disordered" evidence="1">
    <location>
        <begin position="343"/>
        <end position="366"/>
    </location>
</feature>
<dbReference type="RefSeq" id="WP_156546929.1">
    <property type="nucleotide sequence ID" value="NZ_JABAEJ010000001.1"/>
</dbReference>
<keyword evidence="2" id="KW-1133">Transmembrane helix</keyword>
<gene>
    <name evidence="3" type="ORF">GOZ95_00955</name>
</gene>
<sequence>MADFVAVIRRAVDGLSNNTPEMRVKVYEKARGAVMRQLDNMTPKPSEDMLRRQLDKLDAAIAEVEADYAEALPAVEEEAYEPAPVYEPAPAPAYEPEPEHVYHEPEPVGEPAHEPEYVHQPEPVHEPAYVPEPAPAPVYEPEPAPEPVYEPEPEPYKPEPARIPAAAIPPAIWESEEPVQPAASFSPAVPAATVKPSAPQKHSMDEWLESHLEPTPAPLAPVHSFEAQSQSRQEEAEKPPVYPAIPPARQPVFDEAEALGAFDAFVRDNKQPAGQGGSFSQAGHEDPKDLLDWSDKHQNTSFGTPAGQASGNDEKAVRNGASASKAGEDPAWFDDFVAAQPVPPAAAKKQQRAAAPDRSNSSEEMAAVLAKANRKAGLRTKKSRRTAPYIITGVLILLICGGGYYAYAHRDNLPGAIAGLKQTVTGLFASKGSSPASAPSSQTGSADAGKPATVPASTGDAGAAGQKFTQKLMPDGTEVDEGASNAAANSGEGRSVAQQNGGANPAAPVSGGAASAPATTTPVQGAPFTVPENGQKAYLYEERLGQTTPTTVQGYIVWEARHETGDSGKPEPEIQGKLTIPERGLTALITFKRNTDSSLPASHLMEIVFSVPQNFEGGGIDSVQRVAMKTSEQDRGDPIVAVPAKITDDTFMIAFNDFAEVVARNVDLLRSRDWIDIPVTYRNGRRALITLDKGAAGKPIFDSVIKEWAALGNNRSGG</sequence>
<feature type="compositionally biased region" description="Polar residues" evidence="1">
    <location>
        <begin position="299"/>
        <end position="311"/>
    </location>
</feature>
<feature type="compositionally biased region" description="Low complexity" evidence="1">
    <location>
        <begin position="500"/>
        <end position="523"/>
    </location>
</feature>
<reference evidence="3 4" key="1">
    <citation type="submission" date="2019-12" db="EMBL/GenBank/DDBJ databases">
        <title>Whole-genome sequencing of Allorhizobium vitis.</title>
        <authorList>
            <person name="Gan H.M."/>
            <person name="Szegedi E."/>
            <person name="Burr T."/>
            <person name="Savka M.A."/>
        </authorList>
    </citation>
    <scope>NUCLEOTIDE SEQUENCE [LARGE SCALE GENOMIC DNA]</scope>
    <source>
        <strain evidence="3 4">CG989</strain>
    </source>
</reference>
<comment type="caution">
    <text evidence="3">The sequence shown here is derived from an EMBL/GenBank/DDBJ whole genome shotgun (WGS) entry which is preliminary data.</text>
</comment>
<evidence type="ECO:0000313" key="4">
    <source>
        <dbReference type="Proteomes" id="UP000436692"/>
    </source>
</evidence>
<evidence type="ECO:0000256" key="2">
    <source>
        <dbReference type="SAM" id="Phobius"/>
    </source>
</evidence>
<accession>A0AAE5AUG0</accession>
<feature type="compositionally biased region" description="Basic and acidic residues" evidence="1">
    <location>
        <begin position="202"/>
        <end position="212"/>
    </location>
</feature>
<evidence type="ECO:0000313" key="3">
    <source>
        <dbReference type="EMBL" id="MUZ56020.1"/>
    </source>
</evidence>
<feature type="transmembrane region" description="Helical" evidence="2">
    <location>
        <begin position="387"/>
        <end position="407"/>
    </location>
</feature>
<feature type="region of interest" description="Disordered" evidence="1">
    <location>
        <begin position="475"/>
        <end position="529"/>
    </location>
</feature>
<feature type="region of interest" description="Disordered" evidence="1">
    <location>
        <begin position="431"/>
        <end position="463"/>
    </location>
</feature>
<feature type="region of interest" description="Disordered" evidence="1">
    <location>
        <begin position="268"/>
        <end position="325"/>
    </location>
</feature>
<feature type="compositionally biased region" description="Basic and acidic residues" evidence="1">
    <location>
        <begin position="283"/>
        <end position="298"/>
    </location>
</feature>